<keyword evidence="3" id="KW-1185">Reference proteome</keyword>
<name>G8RLI2_MYCRN</name>
<sequence length="90" mass="10066">MSEPRSIRPAPRGRADRACHQCPGRCGRSVPNHLYACERCWRRLPAQLQQAIRASVAWPVLSPARTRAFTAAAEFYNCGPGVGERAMCRR</sequence>
<proteinExistence type="predicted"/>
<organism evidence="2 3">
    <name type="scientific">Mycolicibacterium rhodesiae (strain NBB3)</name>
    <name type="common">Mycobacterium rhodesiae</name>
    <dbReference type="NCBI Taxonomy" id="710685"/>
    <lineage>
        <taxon>Bacteria</taxon>
        <taxon>Bacillati</taxon>
        <taxon>Actinomycetota</taxon>
        <taxon>Actinomycetes</taxon>
        <taxon>Mycobacteriales</taxon>
        <taxon>Mycobacteriaceae</taxon>
        <taxon>Mycolicibacterium</taxon>
    </lineage>
</organism>
<dbReference type="OrthoDB" id="7595854at2"/>
<dbReference type="EMBL" id="CP003169">
    <property type="protein sequence ID" value="AEV73614.1"/>
    <property type="molecule type" value="Genomic_DNA"/>
</dbReference>
<dbReference type="RefSeq" id="WP_014211387.1">
    <property type="nucleotide sequence ID" value="NC_016604.1"/>
</dbReference>
<accession>G8RLI2</accession>
<gene>
    <name evidence="2" type="ordered locus">MycrhN_3076</name>
</gene>
<dbReference type="Proteomes" id="UP000005442">
    <property type="component" value="Chromosome"/>
</dbReference>
<evidence type="ECO:0000256" key="1">
    <source>
        <dbReference type="SAM" id="MobiDB-lite"/>
    </source>
</evidence>
<dbReference type="KEGG" id="mrh:MycrhN_3076"/>
<dbReference type="HOGENOM" id="CLU_2437680_0_0_11"/>
<dbReference type="AlphaFoldDB" id="G8RLI2"/>
<reference evidence="2 3" key="1">
    <citation type="submission" date="2011-12" db="EMBL/GenBank/DDBJ databases">
        <title>Complete sequence of Mycobacterium rhodesiae NBB3.</title>
        <authorList>
            <consortium name="US DOE Joint Genome Institute"/>
            <person name="Lucas S."/>
            <person name="Han J."/>
            <person name="Lapidus A."/>
            <person name="Cheng J.-F."/>
            <person name="Goodwin L."/>
            <person name="Pitluck S."/>
            <person name="Peters L."/>
            <person name="Mikhailova N."/>
            <person name="Gu W."/>
            <person name="Detter J.C."/>
            <person name="Han C."/>
            <person name="Tapia R."/>
            <person name="Land M."/>
            <person name="Hauser L."/>
            <person name="Kyrpides N."/>
            <person name="Ivanova N."/>
            <person name="Pagani I."/>
            <person name="Mattes T."/>
            <person name="Holmes A."/>
            <person name="Rutledge P."/>
            <person name="Paulsen I."/>
            <person name="Coleman N."/>
            <person name="Woyke T."/>
        </authorList>
    </citation>
    <scope>NUCLEOTIDE SEQUENCE [LARGE SCALE GENOMIC DNA]</scope>
    <source>
        <strain evidence="2 3">NBB3</strain>
    </source>
</reference>
<evidence type="ECO:0000313" key="3">
    <source>
        <dbReference type="Proteomes" id="UP000005442"/>
    </source>
</evidence>
<feature type="region of interest" description="Disordered" evidence="1">
    <location>
        <begin position="1"/>
        <end position="20"/>
    </location>
</feature>
<evidence type="ECO:0000313" key="2">
    <source>
        <dbReference type="EMBL" id="AEV73614.1"/>
    </source>
</evidence>
<protein>
    <submittedName>
        <fullName evidence="2">Uncharacterized protein</fullName>
    </submittedName>
</protein>